<sequence>MTALLVLPLGCGKGEDERLRSELAEARMELGALAEENARLRTQCDQLADRVEELKIAYEQLRLQEERLNHWARRLADRFGPSLWYVGPDDKPLPLHSVAKATPTKLVALLNARFAAEGLPKVILVGVENGVARVRIDNETQLTQSMGSAGATGFIQSVTYTLCSLVDIRAVDFDFKEGDHAVPGRYTR</sequence>
<dbReference type="EMBL" id="JALJRB010000001">
    <property type="protein sequence ID" value="MCJ8499116.1"/>
    <property type="molecule type" value="Genomic_DNA"/>
</dbReference>
<feature type="coiled-coil region" evidence="1">
    <location>
        <begin position="16"/>
        <end position="64"/>
    </location>
</feature>
<reference evidence="2" key="1">
    <citation type="submission" date="2022-04" db="EMBL/GenBank/DDBJ databases">
        <title>Desulfatitalea alkaliphila sp. nov., a novel anaerobic sulfate-reducing bacterium isolated from terrestrial mud volcano, Taman Peninsula, Russia.</title>
        <authorList>
            <person name="Khomyakova M.A."/>
            <person name="Merkel A.Y."/>
            <person name="Slobodkin A.I."/>
        </authorList>
    </citation>
    <scope>NUCLEOTIDE SEQUENCE</scope>
    <source>
        <strain evidence="2">M08but</strain>
    </source>
</reference>
<dbReference type="Proteomes" id="UP001165427">
    <property type="component" value="Unassembled WGS sequence"/>
</dbReference>
<organism evidence="2 3">
    <name type="scientific">Desulfatitalea alkaliphila</name>
    <dbReference type="NCBI Taxonomy" id="2929485"/>
    <lineage>
        <taxon>Bacteria</taxon>
        <taxon>Pseudomonadati</taxon>
        <taxon>Thermodesulfobacteriota</taxon>
        <taxon>Desulfobacteria</taxon>
        <taxon>Desulfobacterales</taxon>
        <taxon>Desulfosarcinaceae</taxon>
        <taxon>Desulfatitalea</taxon>
    </lineage>
</organism>
<keyword evidence="3" id="KW-1185">Reference proteome</keyword>
<gene>
    <name evidence="2" type="ORF">MRX98_00905</name>
</gene>
<proteinExistence type="predicted"/>
<dbReference type="AlphaFoldDB" id="A0AA41R042"/>
<accession>A0AA41R042</accession>
<protein>
    <submittedName>
        <fullName evidence="2">Uncharacterized protein</fullName>
    </submittedName>
</protein>
<evidence type="ECO:0000313" key="2">
    <source>
        <dbReference type="EMBL" id="MCJ8499116.1"/>
    </source>
</evidence>
<comment type="caution">
    <text evidence="2">The sequence shown here is derived from an EMBL/GenBank/DDBJ whole genome shotgun (WGS) entry which is preliminary data.</text>
</comment>
<evidence type="ECO:0000313" key="3">
    <source>
        <dbReference type="Proteomes" id="UP001165427"/>
    </source>
</evidence>
<dbReference type="RefSeq" id="WP_246902215.1">
    <property type="nucleotide sequence ID" value="NZ_JALJRB010000001.1"/>
</dbReference>
<name>A0AA41R042_9BACT</name>
<keyword evidence="1" id="KW-0175">Coiled coil</keyword>
<evidence type="ECO:0000256" key="1">
    <source>
        <dbReference type="SAM" id="Coils"/>
    </source>
</evidence>